<feature type="transmembrane region" description="Helical" evidence="6">
    <location>
        <begin position="405"/>
        <end position="426"/>
    </location>
</feature>
<dbReference type="PROSITE" id="PS50850">
    <property type="entry name" value="MFS"/>
    <property type="match status" value="1"/>
</dbReference>
<dbReference type="InterPro" id="IPR020846">
    <property type="entry name" value="MFS_dom"/>
</dbReference>
<comment type="caution">
    <text evidence="8">The sequence shown here is derived from an EMBL/GenBank/DDBJ whole genome shotgun (WGS) entry which is preliminary data.</text>
</comment>
<gene>
    <name evidence="8" type="ORF">BHAP_1320</name>
</gene>
<evidence type="ECO:0000313" key="8">
    <source>
        <dbReference type="EMBL" id="OZG64153.1"/>
    </source>
</evidence>
<feature type="transmembrane region" description="Helical" evidence="6">
    <location>
        <begin position="123"/>
        <end position="147"/>
    </location>
</feature>
<dbReference type="GO" id="GO:0022857">
    <property type="term" value="F:transmembrane transporter activity"/>
    <property type="evidence" value="ECO:0007669"/>
    <property type="project" value="InterPro"/>
</dbReference>
<dbReference type="SUPFAM" id="SSF103473">
    <property type="entry name" value="MFS general substrate transporter"/>
    <property type="match status" value="1"/>
</dbReference>
<keyword evidence="9" id="KW-1185">Reference proteome</keyword>
<dbReference type="PANTHER" id="PTHR23513">
    <property type="entry name" value="INTEGRAL MEMBRANE EFFLUX PROTEIN-RELATED"/>
    <property type="match status" value="1"/>
</dbReference>
<evidence type="ECO:0000256" key="4">
    <source>
        <dbReference type="ARBA" id="ARBA00022989"/>
    </source>
</evidence>
<dbReference type="InterPro" id="IPR011701">
    <property type="entry name" value="MFS"/>
</dbReference>
<feature type="transmembrane region" description="Helical" evidence="6">
    <location>
        <begin position="378"/>
        <end position="399"/>
    </location>
</feature>
<feature type="domain" description="Major facilitator superfamily (MFS) profile" evidence="7">
    <location>
        <begin position="1"/>
        <end position="432"/>
    </location>
</feature>
<dbReference type="Pfam" id="PF07690">
    <property type="entry name" value="MFS_1"/>
    <property type="match status" value="1"/>
</dbReference>
<evidence type="ECO:0000256" key="2">
    <source>
        <dbReference type="ARBA" id="ARBA00022475"/>
    </source>
</evidence>
<comment type="subcellular location">
    <subcellularLocation>
        <location evidence="1">Cell membrane</location>
        <topology evidence="1">Multi-pass membrane protein</topology>
    </subcellularLocation>
</comment>
<accession>A0A261FZ06</accession>
<dbReference type="Gene3D" id="1.20.1250.20">
    <property type="entry name" value="MFS general substrate transporter like domains"/>
    <property type="match status" value="1"/>
</dbReference>
<keyword evidence="3 6" id="KW-0812">Transmembrane</keyword>
<keyword evidence="5 6" id="KW-0472">Membrane</keyword>
<dbReference type="AlphaFoldDB" id="A0A261FZ06"/>
<feature type="transmembrane region" description="Helical" evidence="6">
    <location>
        <begin position="341"/>
        <end position="366"/>
    </location>
</feature>
<feature type="transmembrane region" description="Helical" evidence="6">
    <location>
        <begin position="190"/>
        <end position="207"/>
    </location>
</feature>
<evidence type="ECO:0000256" key="1">
    <source>
        <dbReference type="ARBA" id="ARBA00004651"/>
    </source>
</evidence>
<evidence type="ECO:0000313" key="9">
    <source>
        <dbReference type="Proteomes" id="UP000216074"/>
    </source>
</evidence>
<dbReference type="InterPro" id="IPR036259">
    <property type="entry name" value="MFS_trans_sf"/>
</dbReference>
<sequence>MNASNPSYTTDQDQSIAHSTQPRSLWQCRDYRNWFAADTTDVCAVSLFTFTIPLIALALSGSPFVAGLLVTLSSTIELILMSFGGAIADRHDRRLLMIALGVIGLGLSTIATGLLTTNTMTTVIFAVFVVLFAVMHGLLGPSNDAILKSIVPMDRFATAQAIREARESCVELFGGVLGGFLYQLARWMPFLASAVLYGIAAITAIRLPKRTTVRTADHGDSTDIADDATADRQPSFFTQFIEGWQWTLTRPTILAAIIQGAIINIACIGSIVGVQIMLAARGTDAVLIGLVGTVTGIAALAGSLAAGWLVDHIPTGIIIIVTFAVMTVAMIPLLFTTSYIVIVICMSLTTILFPALNAGELGFMYGRTPEDKQGRVSTVFETTVGIPAALTPAFIGWLLQTPGLGFRAVMIVVVVCSMIGLVLACVTRTRHIPLPSQWEHVDL</sequence>
<dbReference type="OrthoDB" id="4965946at2"/>
<reference evidence="8 9" key="1">
    <citation type="journal article" date="2017" name="BMC Genomics">
        <title>Comparative genomic and phylogenomic analyses of the Bifidobacteriaceae family.</title>
        <authorList>
            <person name="Lugli G.A."/>
            <person name="Milani C."/>
            <person name="Turroni F."/>
            <person name="Duranti S."/>
            <person name="Mancabelli L."/>
            <person name="Mangifesta M."/>
            <person name="Ferrario C."/>
            <person name="Modesto M."/>
            <person name="Mattarelli P."/>
            <person name="Jiri K."/>
            <person name="van Sinderen D."/>
            <person name="Ventura M."/>
        </authorList>
    </citation>
    <scope>NUCLEOTIDE SEQUENCE [LARGE SCALE GENOMIC DNA]</scope>
    <source>
        <strain evidence="8 9">DSM 100202</strain>
    </source>
</reference>
<feature type="transmembrane region" description="Helical" evidence="6">
    <location>
        <begin position="95"/>
        <end position="117"/>
    </location>
</feature>
<organism evidence="8 9">
    <name type="scientific">Bifidobacterium hapali</name>
    <dbReference type="NCBI Taxonomy" id="1630172"/>
    <lineage>
        <taxon>Bacteria</taxon>
        <taxon>Bacillati</taxon>
        <taxon>Actinomycetota</taxon>
        <taxon>Actinomycetes</taxon>
        <taxon>Bifidobacteriales</taxon>
        <taxon>Bifidobacteriaceae</taxon>
        <taxon>Bifidobacterium</taxon>
    </lineage>
</organism>
<keyword evidence="2" id="KW-1003">Cell membrane</keyword>
<dbReference type="EMBL" id="MWWY01000025">
    <property type="protein sequence ID" value="OZG64153.1"/>
    <property type="molecule type" value="Genomic_DNA"/>
</dbReference>
<dbReference type="RefSeq" id="WP_094729933.1">
    <property type="nucleotide sequence ID" value="NZ_MWWY01000025.1"/>
</dbReference>
<feature type="transmembrane region" description="Helical" evidence="6">
    <location>
        <begin position="286"/>
        <end position="310"/>
    </location>
</feature>
<evidence type="ECO:0000259" key="7">
    <source>
        <dbReference type="PROSITE" id="PS50850"/>
    </source>
</evidence>
<evidence type="ECO:0000256" key="3">
    <source>
        <dbReference type="ARBA" id="ARBA00022692"/>
    </source>
</evidence>
<feature type="transmembrane region" description="Helical" evidence="6">
    <location>
        <begin position="65"/>
        <end position="88"/>
    </location>
</feature>
<proteinExistence type="predicted"/>
<dbReference type="CDD" id="cd06173">
    <property type="entry name" value="MFS_MefA_like"/>
    <property type="match status" value="1"/>
</dbReference>
<dbReference type="Proteomes" id="UP000216074">
    <property type="component" value="Unassembled WGS sequence"/>
</dbReference>
<keyword evidence="4 6" id="KW-1133">Transmembrane helix</keyword>
<evidence type="ECO:0000256" key="5">
    <source>
        <dbReference type="ARBA" id="ARBA00023136"/>
    </source>
</evidence>
<evidence type="ECO:0000256" key="6">
    <source>
        <dbReference type="SAM" id="Phobius"/>
    </source>
</evidence>
<feature type="transmembrane region" description="Helical" evidence="6">
    <location>
        <begin position="253"/>
        <end position="280"/>
    </location>
</feature>
<name>A0A261FZ06_9BIFI</name>
<dbReference type="PANTHER" id="PTHR23513:SF11">
    <property type="entry name" value="STAPHYLOFERRIN A TRANSPORTER"/>
    <property type="match status" value="1"/>
</dbReference>
<dbReference type="GO" id="GO:0005886">
    <property type="term" value="C:plasma membrane"/>
    <property type="evidence" value="ECO:0007669"/>
    <property type="project" value="UniProtKB-SubCell"/>
</dbReference>
<protein>
    <submittedName>
        <fullName evidence="8">Permease</fullName>
    </submittedName>
</protein>
<feature type="transmembrane region" description="Helical" evidence="6">
    <location>
        <begin position="42"/>
        <end position="59"/>
    </location>
</feature>
<feature type="transmembrane region" description="Helical" evidence="6">
    <location>
        <begin position="317"/>
        <end position="335"/>
    </location>
</feature>